<evidence type="ECO:0000313" key="1">
    <source>
        <dbReference type="EMBL" id="SHM92842.1"/>
    </source>
</evidence>
<accession>A0A1M7MPA1</accession>
<proteinExistence type="predicted"/>
<protein>
    <submittedName>
        <fullName evidence="1">Uncharacterized protein</fullName>
    </submittedName>
</protein>
<name>A0A1M7MPA1_9BACT</name>
<gene>
    <name evidence="1" type="ORF">SAMN04488057_104415</name>
</gene>
<dbReference type="STRING" id="388280.SAMN04488057_104415"/>
<dbReference type="AlphaFoldDB" id="A0A1M7MPA1"/>
<dbReference type="EMBL" id="FRCY01000004">
    <property type="protein sequence ID" value="SHM92842.1"/>
    <property type="molecule type" value="Genomic_DNA"/>
</dbReference>
<keyword evidence="2" id="KW-1185">Reference proteome</keyword>
<reference evidence="1 2" key="1">
    <citation type="submission" date="2016-11" db="EMBL/GenBank/DDBJ databases">
        <authorList>
            <person name="Jaros S."/>
            <person name="Januszkiewicz K."/>
            <person name="Wedrychowicz H."/>
        </authorList>
    </citation>
    <scope>NUCLEOTIDE SEQUENCE [LARGE SCALE GENOMIC DNA]</scope>
    <source>
        <strain evidence="1 2">CGMCC 1.6102</strain>
    </source>
</reference>
<sequence length="116" mass="13933">MDLPDFLNLYDKYRNVFYRLFFPGFEMDQLGEDLNYRDLIISRPYLGVMVLDSDLNIIGEHVFDKFQIYTLSNRFVGKKGLYLSMNNIFDPDYDEEMFRYLIFTPELGVIDDAFYE</sequence>
<organism evidence="1 2">
    <name type="scientific">Cyclobacterium lianum</name>
    <dbReference type="NCBI Taxonomy" id="388280"/>
    <lineage>
        <taxon>Bacteria</taxon>
        <taxon>Pseudomonadati</taxon>
        <taxon>Bacteroidota</taxon>
        <taxon>Cytophagia</taxon>
        <taxon>Cytophagales</taxon>
        <taxon>Cyclobacteriaceae</taxon>
        <taxon>Cyclobacterium</taxon>
    </lineage>
</organism>
<evidence type="ECO:0000313" key="2">
    <source>
        <dbReference type="Proteomes" id="UP000184513"/>
    </source>
</evidence>
<dbReference type="Proteomes" id="UP000184513">
    <property type="component" value="Unassembled WGS sequence"/>
</dbReference>